<organism evidence="1 2">
    <name type="scientific">Candidatus Enterococcus mangumiae</name>
    <dbReference type="NCBI Taxonomy" id="2230878"/>
    <lineage>
        <taxon>Bacteria</taxon>
        <taxon>Bacillati</taxon>
        <taxon>Bacillota</taxon>
        <taxon>Bacilli</taxon>
        <taxon>Lactobacillales</taxon>
        <taxon>Enterococcaceae</taxon>
        <taxon>Enterococcus</taxon>
    </lineage>
</organism>
<dbReference type="EMBL" id="CP147250">
    <property type="protein sequence ID" value="WYJ79709.1"/>
    <property type="molecule type" value="Genomic_DNA"/>
</dbReference>
<keyword evidence="2" id="KW-1185">Reference proteome</keyword>
<proteinExistence type="predicted"/>
<evidence type="ECO:0000313" key="2">
    <source>
        <dbReference type="Proteomes" id="UP000664360"/>
    </source>
</evidence>
<name>A0ABZ2SVE7_9ENTE</name>
<gene>
    <name evidence="1" type="ORF">DOK79_001262</name>
</gene>
<dbReference type="Proteomes" id="UP000664360">
    <property type="component" value="Chromosome"/>
</dbReference>
<accession>A0ABZ2SVE7</accession>
<protein>
    <submittedName>
        <fullName evidence="1">Uncharacterized protein</fullName>
    </submittedName>
</protein>
<reference evidence="1 2" key="1">
    <citation type="submission" date="2024-03" db="EMBL/GenBank/DDBJ databases">
        <title>The Genome Sequence of Enterococcus sp. DIV1094.</title>
        <authorList>
            <consortium name="The Broad Institute Genomics Platform"/>
            <consortium name="The Broad Institute Microbial Omics Core"/>
            <consortium name="The Broad Institute Genomic Center for Infectious Diseases"/>
            <person name="Earl A."/>
            <person name="Manson A."/>
            <person name="Gilmore M."/>
            <person name="Schwartman J."/>
            <person name="Shea T."/>
            <person name="Abouelleil A."/>
            <person name="Cao P."/>
            <person name="Chapman S."/>
            <person name="Cusick C."/>
            <person name="Young S."/>
            <person name="Neafsey D."/>
            <person name="Nusbaum C."/>
            <person name="Birren B."/>
        </authorList>
    </citation>
    <scope>NUCLEOTIDE SEQUENCE [LARGE SCALE GENOMIC DNA]</scope>
    <source>
        <strain evidence="1 2">DIV1094</strain>
    </source>
</reference>
<evidence type="ECO:0000313" key="1">
    <source>
        <dbReference type="EMBL" id="WYJ79709.1"/>
    </source>
</evidence>
<sequence>MNEEEQMKYLKEETCQFEKKLCSKKFPRSRLGLDYVFFEETDYRGYSSHRKAALEFIKVKNDERGVPGILYTDLRYFDDLPIIHDPIKLIYAVNPELMYGKPIEADAFFSVEKTDKNNYVSGYAQTFLDSLYSNIGDEADFLFWNDVLFPDKTALTIYKWNDNWSNYFSAGREWMGTFFWTIYDITSNKLIVIGCSLTD</sequence>